<dbReference type="InterPro" id="IPR015915">
    <property type="entry name" value="Kelch-typ_b-propeller"/>
</dbReference>
<dbReference type="Gramene" id="KVI11105">
    <property type="protein sequence ID" value="KVI11105"/>
    <property type="gene ID" value="Ccrd_010488"/>
</dbReference>
<keyword evidence="4" id="KW-1185">Reference proteome</keyword>
<dbReference type="AlphaFoldDB" id="A0A103YL19"/>
<organism evidence="3 4">
    <name type="scientific">Cynara cardunculus var. scolymus</name>
    <name type="common">Globe artichoke</name>
    <name type="synonym">Cynara scolymus</name>
    <dbReference type="NCBI Taxonomy" id="59895"/>
    <lineage>
        <taxon>Eukaryota</taxon>
        <taxon>Viridiplantae</taxon>
        <taxon>Streptophyta</taxon>
        <taxon>Embryophyta</taxon>
        <taxon>Tracheophyta</taxon>
        <taxon>Spermatophyta</taxon>
        <taxon>Magnoliopsida</taxon>
        <taxon>eudicotyledons</taxon>
        <taxon>Gunneridae</taxon>
        <taxon>Pentapetalae</taxon>
        <taxon>asterids</taxon>
        <taxon>campanulids</taxon>
        <taxon>Asterales</taxon>
        <taxon>Asteraceae</taxon>
        <taxon>Carduoideae</taxon>
        <taxon>Cardueae</taxon>
        <taxon>Carduinae</taxon>
        <taxon>Cynara</taxon>
    </lineage>
</organism>
<evidence type="ECO:0000256" key="2">
    <source>
        <dbReference type="ARBA" id="ARBA00022737"/>
    </source>
</evidence>
<evidence type="ECO:0000313" key="4">
    <source>
        <dbReference type="Proteomes" id="UP000243975"/>
    </source>
</evidence>
<keyword evidence="1" id="KW-0880">Kelch repeat</keyword>
<comment type="caution">
    <text evidence="3">The sequence shown here is derived from an EMBL/GenBank/DDBJ whole genome shotgun (WGS) entry which is preliminary data.</text>
</comment>
<sequence length="359" mass="39441">MIAQYETTEPYYLIGGLPTKSEVALPETKTIPSENGNSGETQDKDVMVEGLGSVGAYDQWVAPPVSGPPAVVDDKMYIFGGNHHGRYINDLQETMDGQTKDTVSCDEVWMIADGAVTAEKMVSRGPSMAILVDVPCALVSRLMRTQFEMLDSIPIVQLLLLGRIEMLHSYYMFLLVSVQEENPAIYKLIINACTFTINGAKVNSGLSTILLLHHDTYFTIVLLCGLPTKSEVALPETKTIPSENGNSGETQDKDVMVEGLGSVGVYDQWVAPPVSGPRPKPRYEHAAAVVDDKMYIFGGNHNGRYLNDLQERMDGQTKDTVSCDEVRMIAEKMRPWEGNKLISFVGHSEDPSEVVEGLC</sequence>
<name>A0A103YL19_CYNCS</name>
<gene>
    <name evidence="3" type="ORF">Ccrd_010488</name>
</gene>
<dbReference type="Pfam" id="PF01344">
    <property type="entry name" value="Kelch_1"/>
    <property type="match status" value="1"/>
</dbReference>
<dbReference type="STRING" id="59895.A0A103YL19"/>
<accession>A0A103YL19</accession>
<reference evidence="3 4" key="1">
    <citation type="journal article" date="2016" name="Sci. Rep.">
        <title>The genome sequence of the outbreeding globe artichoke constructed de novo incorporating a phase-aware low-pass sequencing strategy of F1 progeny.</title>
        <authorList>
            <person name="Scaglione D."/>
            <person name="Reyes-Chin-Wo S."/>
            <person name="Acquadro A."/>
            <person name="Froenicke L."/>
            <person name="Portis E."/>
            <person name="Beitel C."/>
            <person name="Tirone M."/>
            <person name="Mauro R."/>
            <person name="Lo Monaco A."/>
            <person name="Mauromicale G."/>
            <person name="Faccioli P."/>
            <person name="Cattivelli L."/>
            <person name="Rieseberg L."/>
            <person name="Michelmore R."/>
            <person name="Lanteri S."/>
        </authorList>
    </citation>
    <scope>NUCLEOTIDE SEQUENCE [LARGE SCALE GENOMIC DNA]</scope>
    <source>
        <strain evidence="3">2C</strain>
    </source>
</reference>
<dbReference type="PANTHER" id="PTHR46093:SF3">
    <property type="entry name" value="ACYL-COA-BINDING DOMAIN-CONTAINING PROTEIN 4"/>
    <property type="match status" value="1"/>
</dbReference>
<dbReference type="InterPro" id="IPR006652">
    <property type="entry name" value="Kelch_1"/>
</dbReference>
<evidence type="ECO:0000313" key="3">
    <source>
        <dbReference type="EMBL" id="KVI11105.1"/>
    </source>
</evidence>
<evidence type="ECO:0000256" key="1">
    <source>
        <dbReference type="ARBA" id="ARBA00022441"/>
    </source>
</evidence>
<dbReference type="Gene3D" id="2.120.10.80">
    <property type="entry name" value="Kelch-type beta propeller"/>
    <property type="match status" value="1"/>
</dbReference>
<dbReference type="SUPFAM" id="SSF117281">
    <property type="entry name" value="Kelch motif"/>
    <property type="match status" value="1"/>
</dbReference>
<dbReference type="GO" id="GO:0006869">
    <property type="term" value="P:lipid transport"/>
    <property type="evidence" value="ECO:0007669"/>
    <property type="project" value="TreeGrafter"/>
</dbReference>
<protein>
    <submittedName>
        <fullName evidence="3">Kelch-type beta propeller</fullName>
    </submittedName>
</protein>
<dbReference type="GO" id="GO:0000062">
    <property type="term" value="F:fatty-acyl-CoA binding"/>
    <property type="evidence" value="ECO:0007669"/>
    <property type="project" value="TreeGrafter"/>
</dbReference>
<keyword evidence="2" id="KW-0677">Repeat</keyword>
<dbReference type="GO" id="GO:0005829">
    <property type="term" value="C:cytosol"/>
    <property type="evidence" value="ECO:0007669"/>
    <property type="project" value="TreeGrafter"/>
</dbReference>
<dbReference type="Proteomes" id="UP000243975">
    <property type="component" value="Unassembled WGS sequence"/>
</dbReference>
<dbReference type="PANTHER" id="PTHR46093">
    <property type="entry name" value="ACYL-COA-BINDING DOMAIN-CONTAINING PROTEIN 5"/>
    <property type="match status" value="1"/>
</dbReference>
<proteinExistence type="predicted"/>
<dbReference type="EMBL" id="LEKV01000912">
    <property type="protein sequence ID" value="KVI11105.1"/>
    <property type="molecule type" value="Genomic_DNA"/>
</dbReference>